<sequence>MIWCVFIGRELRAAGVRTRPRRTPPYTSEPLESRCSPPPMNIRNIKCVDSILGGNMISNSRDQAQGRRRGVWATGLFTICTHATSKSGILGLRPQAEGFPLPDHNLARRTPARAPNPAVLPSGFCFTYGVHHLRGEGRMALLYILIECSPLPDINLFRQTLFNGYFSIRFVRRWRSPPQPGFSRLARGPNAQDSNFDVCLGYSFPARRRRRAVVVRAMSASRVGIE</sequence>
<organism evidence="1 2">
    <name type="scientific">Eumeta variegata</name>
    <name type="common">Bagworm moth</name>
    <name type="synonym">Eumeta japonica</name>
    <dbReference type="NCBI Taxonomy" id="151549"/>
    <lineage>
        <taxon>Eukaryota</taxon>
        <taxon>Metazoa</taxon>
        <taxon>Ecdysozoa</taxon>
        <taxon>Arthropoda</taxon>
        <taxon>Hexapoda</taxon>
        <taxon>Insecta</taxon>
        <taxon>Pterygota</taxon>
        <taxon>Neoptera</taxon>
        <taxon>Endopterygota</taxon>
        <taxon>Lepidoptera</taxon>
        <taxon>Glossata</taxon>
        <taxon>Ditrysia</taxon>
        <taxon>Tineoidea</taxon>
        <taxon>Psychidae</taxon>
        <taxon>Oiketicinae</taxon>
        <taxon>Eumeta</taxon>
    </lineage>
</organism>
<accession>A0A4C1ZTG5</accession>
<evidence type="ECO:0000313" key="2">
    <source>
        <dbReference type="Proteomes" id="UP000299102"/>
    </source>
</evidence>
<gene>
    <name evidence="1" type="ORF">EVAR_56186_1</name>
</gene>
<comment type="caution">
    <text evidence="1">The sequence shown here is derived from an EMBL/GenBank/DDBJ whole genome shotgun (WGS) entry which is preliminary data.</text>
</comment>
<proteinExistence type="predicted"/>
<dbReference type="AlphaFoldDB" id="A0A4C1ZTG5"/>
<dbReference type="Proteomes" id="UP000299102">
    <property type="component" value="Unassembled WGS sequence"/>
</dbReference>
<dbReference type="EMBL" id="BGZK01002156">
    <property type="protein sequence ID" value="GBP91280.1"/>
    <property type="molecule type" value="Genomic_DNA"/>
</dbReference>
<evidence type="ECO:0000313" key="1">
    <source>
        <dbReference type="EMBL" id="GBP91280.1"/>
    </source>
</evidence>
<keyword evidence="2" id="KW-1185">Reference proteome</keyword>
<protein>
    <submittedName>
        <fullName evidence="1">Uncharacterized protein</fullName>
    </submittedName>
</protein>
<name>A0A4C1ZTG5_EUMVA</name>
<reference evidence="1 2" key="1">
    <citation type="journal article" date="2019" name="Commun. Biol.">
        <title>The bagworm genome reveals a unique fibroin gene that provides high tensile strength.</title>
        <authorList>
            <person name="Kono N."/>
            <person name="Nakamura H."/>
            <person name="Ohtoshi R."/>
            <person name="Tomita M."/>
            <person name="Numata K."/>
            <person name="Arakawa K."/>
        </authorList>
    </citation>
    <scope>NUCLEOTIDE SEQUENCE [LARGE SCALE GENOMIC DNA]</scope>
</reference>